<organism evidence="1">
    <name type="scientific">Vibrio sp. 23023</name>
    <dbReference type="NCBI Taxonomy" id="452803"/>
    <lineage>
        <taxon>Bacteria</taxon>
        <taxon>Pseudomonadati</taxon>
        <taxon>Pseudomonadota</taxon>
        <taxon>Gammaproteobacteria</taxon>
        <taxon>Vibrionales</taxon>
        <taxon>Vibrionaceae</taxon>
        <taxon>Vibrio</taxon>
    </lineage>
</organism>
<proteinExistence type="predicted"/>
<evidence type="ECO:0000313" key="1">
    <source>
        <dbReference type="EMBL" id="ABX76986.1"/>
    </source>
</evidence>
<accession>A9M4Q0</accession>
<dbReference type="EMBL" id="CP000755">
    <property type="protein sequence ID" value="ABX76986.1"/>
    <property type="molecule type" value="Genomic_DNA"/>
</dbReference>
<name>A9M4Q0_9VIBR</name>
<dbReference type="RefSeq" id="WP_012219799.1">
    <property type="nucleotide sequence ID" value="NC_010112.1"/>
</dbReference>
<geneLocation type="plasmid" evidence="1">
    <name>p23023</name>
</geneLocation>
<dbReference type="AlphaFoldDB" id="A9M4Q0"/>
<protein>
    <submittedName>
        <fullName evidence="1">Uncharacterized protein</fullName>
    </submittedName>
</protein>
<gene>
    <name evidence="1" type="ORF">BMSA_0032</name>
</gene>
<reference evidence="1" key="1">
    <citation type="journal article" date="2007" name="Appl. Environ. Microbiol.">
        <title>Sequence characterization and comparative analysis of three plasmids isolated from environmental Vibrio spp.</title>
        <authorList>
            <person name="Hazen T.H."/>
            <person name="Wu D."/>
            <person name="Eisen J.A."/>
            <person name="Sobecky P.A."/>
        </authorList>
    </citation>
    <scope>NUCLEOTIDE SEQUENCE [LARGE SCALE GENOMIC DNA]</scope>
    <source>
        <strain evidence="1">23023</strain>
        <plasmid evidence="1">p23023</plasmid>
    </source>
</reference>
<keyword evidence="1" id="KW-0614">Plasmid</keyword>
<sequence length="185" mass="21943">MYTLHFKSLINLWDRPYYVQVYKPKHLKRKYRFDGKDIASCLFSIEAYATNPKFKTQQYSEAALTLFLTKLRNERHQIAQLHQSKLQEWGDIHLVPYQADKHVYSLNIDNETLCRSTGLLIKTFVAADNFLFDVYRAQHNEEISDDEVRDIKQSLIKQLQRLLVSIHSNSHKFHVERKRLEGTTT</sequence>